<dbReference type="EMBL" id="CAJVQB010065858">
    <property type="protein sequence ID" value="CAG8841453.1"/>
    <property type="molecule type" value="Genomic_DNA"/>
</dbReference>
<sequence length="84" mass="9391">RLVEFLKTEIVTKKVVMKIEEKGCQIFGKKNLSAQVLNFAIASGQVVKIAVKIKIGKTEISTVYIIKSESKKVSKIRSKSICHK</sequence>
<proteinExistence type="predicted"/>
<reference evidence="1 2" key="1">
    <citation type="submission" date="2021-06" db="EMBL/GenBank/DDBJ databases">
        <authorList>
            <person name="Kallberg Y."/>
            <person name="Tangrot J."/>
            <person name="Rosling A."/>
        </authorList>
    </citation>
    <scope>NUCLEOTIDE SEQUENCE [LARGE SCALE GENOMIC DNA]</scope>
    <source>
        <strain evidence="1 2">120-4 pot B 10/14</strain>
    </source>
</reference>
<name>A0ABN7WVE9_GIGMA</name>
<keyword evidence="2" id="KW-1185">Reference proteome</keyword>
<gene>
    <name evidence="1" type="ORF">GMARGA_LOCUS35436</name>
</gene>
<feature type="non-terminal residue" evidence="1">
    <location>
        <position position="1"/>
    </location>
</feature>
<organism evidence="1 2">
    <name type="scientific">Gigaspora margarita</name>
    <dbReference type="NCBI Taxonomy" id="4874"/>
    <lineage>
        <taxon>Eukaryota</taxon>
        <taxon>Fungi</taxon>
        <taxon>Fungi incertae sedis</taxon>
        <taxon>Mucoromycota</taxon>
        <taxon>Glomeromycotina</taxon>
        <taxon>Glomeromycetes</taxon>
        <taxon>Diversisporales</taxon>
        <taxon>Gigasporaceae</taxon>
        <taxon>Gigaspora</taxon>
    </lineage>
</organism>
<protein>
    <submittedName>
        <fullName evidence="1">30440_t:CDS:1</fullName>
    </submittedName>
</protein>
<comment type="caution">
    <text evidence="1">The sequence shown here is derived from an EMBL/GenBank/DDBJ whole genome shotgun (WGS) entry which is preliminary data.</text>
</comment>
<dbReference type="Proteomes" id="UP000789901">
    <property type="component" value="Unassembled WGS sequence"/>
</dbReference>
<accession>A0ABN7WVE9</accession>
<evidence type="ECO:0000313" key="2">
    <source>
        <dbReference type="Proteomes" id="UP000789901"/>
    </source>
</evidence>
<evidence type="ECO:0000313" key="1">
    <source>
        <dbReference type="EMBL" id="CAG8841453.1"/>
    </source>
</evidence>